<gene>
    <name evidence="1" type="ORF">MENTE1834_LOCUS35155</name>
</gene>
<evidence type="ECO:0000313" key="2">
    <source>
        <dbReference type="Proteomes" id="UP001497535"/>
    </source>
</evidence>
<dbReference type="EMBL" id="CAVMJV010000066">
    <property type="protein sequence ID" value="CAK5087553.1"/>
    <property type="molecule type" value="Genomic_DNA"/>
</dbReference>
<accession>A0ACB1A8Q2</accession>
<protein>
    <submittedName>
        <fullName evidence="1">Uncharacterized protein</fullName>
    </submittedName>
</protein>
<comment type="caution">
    <text evidence="1">The sequence shown here is derived from an EMBL/GenBank/DDBJ whole genome shotgun (WGS) entry which is preliminary data.</text>
</comment>
<proteinExistence type="predicted"/>
<dbReference type="Proteomes" id="UP001497535">
    <property type="component" value="Unassembled WGS sequence"/>
</dbReference>
<reference evidence="1" key="1">
    <citation type="submission" date="2023-11" db="EMBL/GenBank/DDBJ databases">
        <authorList>
            <person name="Poullet M."/>
        </authorList>
    </citation>
    <scope>NUCLEOTIDE SEQUENCE</scope>
    <source>
        <strain evidence="1">E1834</strain>
    </source>
</reference>
<sequence length="64" mass="7652">MVYSTKKRDRKLIKSFAEFFSSCLSRGMLDHLLLEKYLVKYLTTTKEKLLVLWILYMIASLFNI</sequence>
<name>A0ACB1A8Q2_MELEN</name>
<keyword evidence="2" id="KW-1185">Reference proteome</keyword>
<organism evidence="1 2">
    <name type="scientific">Meloidogyne enterolobii</name>
    <name type="common">Root-knot nematode worm</name>
    <name type="synonym">Meloidogyne mayaguensis</name>
    <dbReference type="NCBI Taxonomy" id="390850"/>
    <lineage>
        <taxon>Eukaryota</taxon>
        <taxon>Metazoa</taxon>
        <taxon>Ecdysozoa</taxon>
        <taxon>Nematoda</taxon>
        <taxon>Chromadorea</taxon>
        <taxon>Rhabditida</taxon>
        <taxon>Tylenchina</taxon>
        <taxon>Tylenchomorpha</taxon>
        <taxon>Tylenchoidea</taxon>
        <taxon>Meloidogynidae</taxon>
        <taxon>Meloidogyninae</taxon>
        <taxon>Meloidogyne</taxon>
    </lineage>
</organism>
<evidence type="ECO:0000313" key="1">
    <source>
        <dbReference type="EMBL" id="CAK5087553.1"/>
    </source>
</evidence>